<evidence type="ECO:0000313" key="11">
    <source>
        <dbReference type="EnsemblPlants" id="LPERR07G10330.1"/>
    </source>
</evidence>
<dbReference type="SUPFAM" id="SSF52540">
    <property type="entry name" value="P-loop containing nucleoside triphosphate hydrolases"/>
    <property type="match status" value="1"/>
</dbReference>
<evidence type="ECO:0000259" key="8">
    <source>
        <dbReference type="Pfam" id="PF18052"/>
    </source>
</evidence>
<dbReference type="AlphaFoldDB" id="A0A0D9WY82"/>
<evidence type="ECO:0000256" key="1">
    <source>
        <dbReference type="ARBA" id="ARBA00008894"/>
    </source>
</evidence>
<dbReference type="CDD" id="cd14798">
    <property type="entry name" value="RX-CC_like"/>
    <property type="match status" value="1"/>
</dbReference>
<dbReference type="PANTHER" id="PTHR23155">
    <property type="entry name" value="DISEASE RESISTANCE PROTEIN RP"/>
    <property type="match status" value="1"/>
</dbReference>
<dbReference type="PRINTS" id="PR00364">
    <property type="entry name" value="DISEASERSIST"/>
</dbReference>
<dbReference type="InterPro" id="IPR055414">
    <property type="entry name" value="LRR_R13L4/SHOC2-like"/>
</dbReference>
<dbReference type="Gene3D" id="1.20.5.4130">
    <property type="match status" value="1"/>
</dbReference>
<reference evidence="11" key="3">
    <citation type="submission" date="2015-04" db="UniProtKB">
        <authorList>
            <consortium name="EnsemblPlants"/>
        </authorList>
    </citation>
    <scope>IDENTIFICATION</scope>
</reference>
<accession>A0A0D9WY82</accession>
<feature type="domain" description="Disease resistance R13L4/SHOC-2-like LRR" evidence="10">
    <location>
        <begin position="662"/>
        <end position="821"/>
    </location>
</feature>
<dbReference type="InterPro" id="IPR041118">
    <property type="entry name" value="Rx_N"/>
</dbReference>
<dbReference type="Gene3D" id="1.10.10.10">
    <property type="entry name" value="Winged helix-like DNA-binding domain superfamily/Winged helix DNA-binding domain"/>
    <property type="match status" value="1"/>
</dbReference>
<keyword evidence="2" id="KW-0433">Leucine-rich repeat</keyword>
<evidence type="ECO:0000256" key="5">
    <source>
        <dbReference type="ARBA" id="ARBA00022821"/>
    </source>
</evidence>
<dbReference type="GO" id="GO:0042742">
    <property type="term" value="P:defense response to bacterium"/>
    <property type="evidence" value="ECO:0007669"/>
    <property type="project" value="UniProtKB-ARBA"/>
</dbReference>
<evidence type="ECO:0000256" key="4">
    <source>
        <dbReference type="ARBA" id="ARBA00022741"/>
    </source>
</evidence>
<dbReference type="InterPro" id="IPR027417">
    <property type="entry name" value="P-loop_NTPase"/>
</dbReference>
<evidence type="ECO:0000313" key="12">
    <source>
        <dbReference type="Proteomes" id="UP000032180"/>
    </source>
</evidence>
<feature type="domain" description="Disease resistance N-terminal" evidence="8">
    <location>
        <begin position="26"/>
        <end position="111"/>
    </location>
</feature>
<dbReference type="HOGENOM" id="CLU_000837_25_1_1"/>
<dbReference type="Gramene" id="LPERR07G10330.1">
    <property type="protein sequence ID" value="LPERR07G10330.1"/>
    <property type="gene ID" value="LPERR07G10330"/>
</dbReference>
<dbReference type="InterPro" id="IPR038005">
    <property type="entry name" value="RX-like_CC"/>
</dbReference>
<sequence>MSKKQSMATEQHKKMEGIMVSAATGVMNSVISKLTELLGEEYNLQKGVKQDIAFLKDELSSMNALLEKLADMDVLDPLTNDWRNQVRDMAYDIEDCIDRCMLQLHCESDKPAGIMGFFSDMIKKVEMLGTHHRMGKQIQELKTRIGEASQRRKRYKIDVVLNSSGTSILETIDPRLPALYVESSSLVGINGPTDELIKLVDDGEQSLKVVSIVGLGGVGKTTLANQVYIKLGQQFHCQAFVSISQKPDVKNILGNILSQINKGLVQDKNREECWLIDELRAFLKDKRYFVIIDDIWSTEAWKFIKCALPENTCGSRILLTTRNGNVAKICCYPQHGTVYEIRPLNEADSKGLFFRRIFGSEEQCPVHLKDVSVGIINKCGGLPLALITIASLLAVKSKNWEEWMGIRNMIGLGLQKNIGTDEMTRILYLSYTDLPRHLKTCLLYLSMYPEDRVIDVQQLVRRWRAEGFIKEKYGRNLLEEGESYLNELINRSLIRPENIGRDGRAKTCRMHDIILDFIVSKAVEENFVTFFSDKVLEGNARRLLVDFRGKEIFMPMLSTATANANVRSLGIFGYQEEMLHISSHMHALRVLNIHCSKIFRVEVCDIGKLLQLRYLRIEAINELPTSIVNLRRLKSLLVHSVRLPDGVGNMQALEELSRVNVDELSIQACCLHRISDWVASASLTSLTTLAITVQQVTQETIEILGNFPALLYLVIWSKGYDTAKRLNIYSNRFGCLKTLELDYSPVNLMFHAGAMPKLESIYFLIKPNSMQSACDHQNLGIRHLLALRCLDVGIDCQGVRVEEVEALEAAINNEASLLPDCSSKCVYRYFSDDIGLRISETSASPEHLAT</sequence>
<dbReference type="InterPro" id="IPR044974">
    <property type="entry name" value="Disease_R_plants"/>
</dbReference>
<reference evidence="12" key="2">
    <citation type="submission" date="2013-12" db="EMBL/GenBank/DDBJ databases">
        <authorList>
            <person name="Yu Y."/>
            <person name="Lee S."/>
            <person name="de Baynast K."/>
            <person name="Wissotski M."/>
            <person name="Liu L."/>
            <person name="Talag J."/>
            <person name="Goicoechea J."/>
            <person name="Angelova A."/>
            <person name="Jetty R."/>
            <person name="Kudrna D."/>
            <person name="Golser W."/>
            <person name="Rivera L."/>
            <person name="Zhang J."/>
            <person name="Wing R."/>
        </authorList>
    </citation>
    <scope>NUCLEOTIDE SEQUENCE</scope>
</reference>
<organism evidence="11 12">
    <name type="scientific">Leersia perrieri</name>
    <dbReference type="NCBI Taxonomy" id="77586"/>
    <lineage>
        <taxon>Eukaryota</taxon>
        <taxon>Viridiplantae</taxon>
        <taxon>Streptophyta</taxon>
        <taxon>Embryophyta</taxon>
        <taxon>Tracheophyta</taxon>
        <taxon>Spermatophyta</taxon>
        <taxon>Magnoliopsida</taxon>
        <taxon>Liliopsida</taxon>
        <taxon>Poales</taxon>
        <taxon>Poaceae</taxon>
        <taxon>BOP clade</taxon>
        <taxon>Oryzoideae</taxon>
        <taxon>Oryzeae</taxon>
        <taxon>Oryzinae</taxon>
        <taxon>Leersia</taxon>
    </lineage>
</organism>
<dbReference type="InterPro" id="IPR036388">
    <property type="entry name" value="WH-like_DNA-bd_sf"/>
</dbReference>
<dbReference type="FunFam" id="3.40.50.300:FF:001091">
    <property type="entry name" value="Probable disease resistance protein At1g61300"/>
    <property type="match status" value="1"/>
</dbReference>
<keyword evidence="12" id="KW-1185">Reference proteome</keyword>
<protein>
    <recommendedName>
        <fullName evidence="13">AAA+ ATPase domain-containing protein</fullName>
    </recommendedName>
</protein>
<dbReference type="GO" id="GO:0002758">
    <property type="term" value="P:innate immune response-activating signaling pathway"/>
    <property type="evidence" value="ECO:0007669"/>
    <property type="project" value="UniProtKB-ARBA"/>
</dbReference>
<dbReference type="InterPro" id="IPR058922">
    <property type="entry name" value="WHD_DRP"/>
</dbReference>
<dbReference type="Gene3D" id="3.40.50.300">
    <property type="entry name" value="P-loop containing nucleotide triphosphate hydrolases"/>
    <property type="match status" value="1"/>
</dbReference>
<dbReference type="Proteomes" id="UP000032180">
    <property type="component" value="Chromosome 7"/>
</dbReference>
<reference evidence="11 12" key="1">
    <citation type="submission" date="2012-08" db="EMBL/GenBank/DDBJ databases">
        <title>Oryza genome evolution.</title>
        <authorList>
            <person name="Wing R.A."/>
        </authorList>
    </citation>
    <scope>NUCLEOTIDE SEQUENCE</scope>
</reference>
<evidence type="ECO:0000256" key="3">
    <source>
        <dbReference type="ARBA" id="ARBA00022737"/>
    </source>
</evidence>
<dbReference type="Gene3D" id="1.10.8.430">
    <property type="entry name" value="Helical domain of apoptotic protease-activating factors"/>
    <property type="match status" value="1"/>
</dbReference>
<feature type="domain" description="NB-ARC" evidence="7">
    <location>
        <begin position="198"/>
        <end position="354"/>
    </location>
</feature>
<dbReference type="EnsemblPlants" id="LPERR07G10330.1">
    <property type="protein sequence ID" value="LPERR07G10330.1"/>
    <property type="gene ID" value="LPERR07G10330"/>
</dbReference>
<evidence type="ECO:0000259" key="7">
    <source>
        <dbReference type="Pfam" id="PF00931"/>
    </source>
</evidence>
<keyword evidence="4" id="KW-0547">Nucleotide-binding</keyword>
<keyword evidence="6" id="KW-0175">Coiled coil</keyword>
<dbReference type="GO" id="GO:0043531">
    <property type="term" value="F:ADP binding"/>
    <property type="evidence" value="ECO:0007669"/>
    <property type="project" value="InterPro"/>
</dbReference>
<dbReference type="Pfam" id="PF00931">
    <property type="entry name" value="NB-ARC"/>
    <property type="match status" value="1"/>
</dbReference>
<comment type="similarity">
    <text evidence="1">Belongs to the disease resistance NB-LRR family.</text>
</comment>
<dbReference type="InterPro" id="IPR032675">
    <property type="entry name" value="LRR_dom_sf"/>
</dbReference>
<name>A0A0D9WY82_9ORYZ</name>
<dbReference type="FunFam" id="1.10.10.10:FF:000322">
    <property type="entry name" value="Probable disease resistance protein At1g63360"/>
    <property type="match status" value="1"/>
</dbReference>
<evidence type="ECO:0008006" key="13">
    <source>
        <dbReference type="Google" id="ProtNLM"/>
    </source>
</evidence>
<dbReference type="Pfam" id="PF23598">
    <property type="entry name" value="LRR_14"/>
    <property type="match status" value="1"/>
</dbReference>
<evidence type="ECO:0000259" key="10">
    <source>
        <dbReference type="Pfam" id="PF23598"/>
    </source>
</evidence>
<dbReference type="PANTHER" id="PTHR23155:SF1167">
    <property type="entry name" value="OS08G0412100 PROTEIN"/>
    <property type="match status" value="1"/>
</dbReference>
<evidence type="ECO:0000256" key="2">
    <source>
        <dbReference type="ARBA" id="ARBA00022614"/>
    </source>
</evidence>
<dbReference type="SUPFAM" id="SSF52058">
    <property type="entry name" value="L domain-like"/>
    <property type="match status" value="1"/>
</dbReference>
<dbReference type="Pfam" id="PF18052">
    <property type="entry name" value="Rx_N"/>
    <property type="match status" value="1"/>
</dbReference>
<evidence type="ECO:0000259" key="9">
    <source>
        <dbReference type="Pfam" id="PF23559"/>
    </source>
</evidence>
<dbReference type="InterPro" id="IPR002182">
    <property type="entry name" value="NB-ARC"/>
</dbReference>
<feature type="domain" description="Disease resistance protein winged helix" evidence="9">
    <location>
        <begin position="447"/>
        <end position="518"/>
    </location>
</feature>
<evidence type="ECO:0000256" key="6">
    <source>
        <dbReference type="ARBA" id="ARBA00023054"/>
    </source>
</evidence>
<keyword evidence="3" id="KW-0677">Repeat</keyword>
<keyword evidence="5" id="KW-0611">Plant defense</keyword>
<dbReference type="Pfam" id="PF23559">
    <property type="entry name" value="WHD_DRP"/>
    <property type="match status" value="1"/>
</dbReference>
<dbReference type="InterPro" id="IPR042197">
    <property type="entry name" value="Apaf_helical"/>
</dbReference>
<dbReference type="Gene3D" id="3.80.10.10">
    <property type="entry name" value="Ribonuclease Inhibitor"/>
    <property type="match status" value="1"/>
</dbReference>
<proteinExistence type="inferred from homology"/>
<dbReference type="GO" id="GO:0009626">
    <property type="term" value="P:plant-type hypersensitive response"/>
    <property type="evidence" value="ECO:0007669"/>
    <property type="project" value="UniProtKB-ARBA"/>
</dbReference>